<reference evidence="6" key="1">
    <citation type="journal article" date="2014" name="Int. J. Syst. Evol. Microbiol.">
        <title>Complete genome sequence of Corynebacterium casei LMG S-19264T (=DSM 44701T), isolated from a smear-ripened cheese.</title>
        <authorList>
            <consortium name="US DOE Joint Genome Institute (JGI-PGF)"/>
            <person name="Walter F."/>
            <person name="Albersmeier A."/>
            <person name="Kalinowski J."/>
            <person name="Ruckert C."/>
        </authorList>
    </citation>
    <scope>NUCLEOTIDE SEQUENCE</scope>
    <source>
        <strain evidence="6">CGMCC 1.15179</strain>
    </source>
</reference>
<dbReference type="Proteomes" id="UP000625210">
    <property type="component" value="Unassembled WGS sequence"/>
</dbReference>
<dbReference type="AlphaFoldDB" id="A0A8J2VFT6"/>
<dbReference type="RefSeq" id="WP_188648385.1">
    <property type="nucleotide sequence ID" value="NZ_BMHQ01000009.1"/>
</dbReference>
<dbReference type="Pfam" id="PF00532">
    <property type="entry name" value="Peripla_BP_1"/>
    <property type="match status" value="1"/>
</dbReference>
<dbReference type="PANTHER" id="PTHR30146">
    <property type="entry name" value="LACI-RELATED TRANSCRIPTIONAL REPRESSOR"/>
    <property type="match status" value="1"/>
</dbReference>
<dbReference type="CDD" id="cd06294">
    <property type="entry name" value="PBP1_MalR-like"/>
    <property type="match status" value="1"/>
</dbReference>
<dbReference type="InterPro" id="IPR028082">
    <property type="entry name" value="Peripla_BP_I"/>
</dbReference>
<dbReference type="GO" id="GO:0000976">
    <property type="term" value="F:transcription cis-regulatory region binding"/>
    <property type="evidence" value="ECO:0007669"/>
    <property type="project" value="TreeGrafter"/>
</dbReference>
<evidence type="ECO:0000256" key="1">
    <source>
        <dbReference type="ARBA" id="ARBA00023015"/>
    </source>
</evidence>
<sequence length="337" mass="37709">MATIKDVARAAGVSPSTVSRVIAGSDRISLKTKERVRRAMERLDYVPNAIARSLARSHTRTVGFTLARRADQAFSNPFFSEVLRGMSSVAQKRDYNILLSISMDEREERDKCLQLLRERRVDGLIVSTSRIEDPLIEALVDEEVAFVVIGRSASRPVLSVNNDNIQASYQAAMHLLKQGYRQIAFISGPSELVVSEDRLKGYQQALMDSGIPVSKDHIASVEFSEEEGFQALSRMREQGIPFDAVLAADDLFALGALRFAQEYRISIPDELGIIGFNDTPLMTYTHPPLSSVRILSYELGVEAMELLIDVLEHPEKRRNSKEIVLPSQLEVRRSTSR</sequence>
<proteinExistence type="predicted"/>
<dbReference type="Gene3D" id="3.40.50.2300">
    <property type="match status" value="2"/>
</dbReference>
<keyword evidence="1" id="KW-0805">Transcription regulation</keyword>
<dbReference type="SUPFAM" id="SSF53822">
    <property type="entry name" value="Periplasmic binding protein-like I"/>
    <property type="match status" value="1"/>
</dbReference>
<dbReference type="CDD" id="cd01392">
    <property type="entry name" value="HTH_LacI"/>
    <property type="match status" value="1"/>
</dbReference>
<dbReference type="InterPro" id="IPR000843">
    <property type="entry name" value="HTH_LacI"/>
</dbReference>
<feature type="domain" description="HTH cro/C1-type" evidence="5">
    <location>
        <begin position="3"/>
        <end position="46"/>
    </location>
</feature>
<dbReference type="PANTHER" id="PTHR30146:SF109">
    <property type="entry name" value="HTH-TYPE TRANSCRIPTIONAL REGULATOR GALS"/>
    <property type="match status" value="1"/>
</dbReference>
<evidence type="ECO:0000259" key="5">
    <source>
        <dbReference type="PROSITE" id="PS50943"/>
    </source>
</evidence>
<keyword evidence="7" id="KW-1185">Reference proteome</keyword>
<evidence type="ECO:0000313" key="6">
    <source>
        <dbReference type="EMBL" id="GGE23251.1"/>
    </source>
</evidence>
<dbReference type="GO" id="GO:0003700">
    <property type="term" value="F:DNA-binding transcription factor activity"/>
    <property type="evidence" value="ECO:0007669"/>
    <property type="project" value="TreeGrafter"/>
</dbReference>
<dbReference type="SMART" id="SM00354">
    <property type="entry name" value="HTH_LACI"/>
    <property type="match status" value="1"/>
</dbReference>
<keyword evidence="2" id="KW-0238">DNA-binding</keyword>
<dbReference type="PROSITE" id="PS00356">
    <property type="entry name" value="HTH_LACI_1"/>
    <property type="match status" value="1"/>
</dbReference>
<dbReference type="EMBL" id="BMHQ01000009">
    <property type="protein sequence ID" value="GGE23251.1"/>
    <property type="molecule type" value="Genomic_DNA"/>
</dbReference>
<evidence type="ECO:0000313" key="7">
    <source>
        <dbReference type="Proteomes" id="UP000625210"/>
    </source>
</evidence>
<gene>
    <name evidence="6" type="ORF">GCM10011571_26690</name>
</gene>
<dbReference type="InterPro" id="IPR010982">
    <property type="entry name" value="Lambda_DNA-bd_dom_sf"/>
</dbReference>
<dbReference type="Gene3D" id="1.10.260.40">
    <property type="entry name" value="lambda repressor-like DNA-binding domains"/>
    <property type="match status" value="1"/>
</dbReference>
<dbReference type="Pfam" id="PF00356">
    <property type="entry name" value="LacI"/>
    <property type="match status" value="1"/>
</dbReference>
<dbReference type="PROSITE" id="PS50932">
    <property type="entry name" value="HTH_LACI_2"/>
    <property type="match status" value="1"/>
</dbReference>
<protein>
    <submittedName>
        <fullName evidence="6">LacI family transcriptional regulator</fullName>
    </submittedName>
</protein>
<name>A0A8J2VFT6_9BACL</name>
<evidence type="ECO:0000256" key="3">
    <source>
        <dbReference type="ARBA" id="ARBA00023163"/>
    </source>
</evidence>
<organism evidence="6 7">
    <name type="scientific">Marinithermofilum abyssi</name>
    <dbReference type="NCBI Taxonomy" id="1571185"/>
    <lineage>
        <taxon>Bacteria</taxon>
        <taxon>Bacillati</taxon>
        <taxon>Bacillota</taxon>
        <taxon>Bacilli</taxon>
        <taxon>Bacillales</taxon>
        <taxon>Thermoactinomycetaceae</taxon>
        <taxon>Marinithermofilum</taxon>
    </lineage>
</organism>
<dbReference type="PRINTS" id="PR00036">
    <property type="entry name" value="HTHLACI"/>
</dbReference>
<keyword evidence="3" id="KW-0804">Transcription</keyword>
<dbReference type="PROSITE" id="PS50943">
    <property type="entry name" value="HTH_CROC1"/>
    <property type="match status" value="1"/>
</dbReference>
<comment type="caution">
    <text evidence="6">The sequence shown here is derived from an EMBL/GenBank/DDBJ whole genome shotgun (WGS) entry which is preliminary data.</text>
</comment>
<accession>A0A8J2VFT6</accession>
<dbReference type="InterPro" id="IPR001761">
    <property type="entry name" value="Peripla_BP/Lac1_sug-bd_dom"/>
</dbReference>
<evidence type="ECO:0000256" key="2">
    <source>
        <dbReference type="ARBA" id="ARBA00023125"/>
    </source>
</evidence>
<evidence type="ECO:0000259" key="4">
    <source>
        <dbReference type="PROSITE" id="PS50932"/>
    </source>
</evidence>
<feature type="domain" description="HTH lacI-type" evidence="4">
    <location>
        <begin position="2"/>
        <end position="56"/>
    </location>
</feature>
<dbReference type="SUPFAM" id="SSF47413">
    <property type="entry name" value="lambda repressor-like DNA-binding domains"/>
    <property type="match status" value="1"/>
</dbReference>
<dbReference type="InterPro" id="IPR001387">
    <property type="entry name" value="Cro/C1-type_HTH"/>
</dbReference>
<reference evidence="6" key="2">
    <citation type="submission" date="2020-09" db="EMBL/GenBank/DDBJ databases">
        <authorList>
            <person name="Sun Q."/>
            <person name="Zhou Y."/>
        </authorList>
    </citation>
    <scope>NUCLEOTIDE SEQUENCE</scope>
    <source>
        <strain evidence="6">CGMCC 1.15179</strain>
    </source>
</reference>